<sequence length="102" mass="11616">MLEITVHKIIGKCPVYKEGDKIIIDDPEIVLEKTDALCTHALSTILHYTTILEKKWCPVELGLTKEDDPDHAYMQCVDPGEPYTDGGTVIFKCRRIEKKKND</sequence>
<proteinExistence type="predicted"/>
<keyword evidence="2" id="KW-1185">Reference proteome</keyword>
<evidence type="ECO:0000313" key="2">
    <source>
        <dbReference type="Proteomes" id="UP000002315"/>
    </source>
</evidence>
<dbReference type="NCBIfam" id="TIGR04076">
    <property type="entry name" value="TIGR04076 family protein"/>
    <property type="match status" value="1"/>
</dbReference>
<name>E3GYJ5_METFV</name>
<evidence type="ECO:0008006" key="3">
    <source>
        <dbReference type="Google" id="ProtNLM"/>
    </source>
</evidence>
<dbReference type="HOGENOM" id="CLU_176008_0_0_2"/>
<reference evidence="1 2" key="1">
    <citation type="journal article" date="2010" name="Stand. Genomic Sci.">
        <title>Complete genome sequence of Methanothermus fervidus type strain (V24S).</title>
        <authorList>
            <person name="Anderson I."/>
            <person name="Djao O.D."/>
            <person name="Misra M."/>
            <person name="Chertkov O."/>
            <person name="Nolan M."/>
            <person name="Lucas S."/>
            <person name="Lapidus A."/>
            <person name="Del Rio T.G."/>
            <person name="Tice H."/>
            <person name="Cheng J.F."/>
            <person name="Tapia R."/>
            <person name="Han C."/>
            <person name="Goodwin L."/>
            <person name="Pitluck S."/>
            <person name="Liolios K."/>
            <person name="Ivanova N."/>
            <person name="Mavromatis K."/>
            <person name="Mikhailova N."/>
            <person name="Pati A."/>
            <person name="Brambilla E."/>
            <person name="Chen A."/>
            <person name="Palaniappan K."/>
            <person name="Land M."/>
            <person name="Hauser L."/>
            <person name="Chang Y.J."/>
            <person name="Jeffries C.D."/>
            <person name="Sikorski J."/>
            <person name="Spring S."/>
            <person name="Rohde M."/>
            <person name="Eichinger K."/>
            <person name="Huber H."/>
            <person name="Wirth R."/>
            <person name="Goker M."/>
            <person name="Detter J.C."/>
            <person name="Woyke T."/>
            <person name="Bristow J."/>
            <person name="Eisen J.A."/>
            <person name="Markowitz V."/>
            <person name="Hugenholtz P."/>
            <person name="Klenk H.P."/>
            <person name="Kyrpides N.C."/>
        </authorList>
    </citation>
    <scope>NUCLEOTIDE SEQUENCE [LARGE SCALE GENOMIC DNA]</scope>
    <source>
        <strain evidence="2">ATCC 43054 / DSM 2088 / JCM 10308 / V24 S</strain>
    </source>
</reference>
<dbReference type="EMBL" id="CP002278">
    <property type="protein sequence ID" value="ADP77377.1"/>
    <property type="molecule type" value="Genomic_DNA"/>
</dbReference>
<dbReference type="InterPro" id="IPR023811">
    <property type="entry name" value="CHP04076"/>
</dbReference>
<dbReference type="AlphaFoldDB" id="E3GYJ5"/>
<dbReference type="KEGG" id="mfv:Mfer_0578"/>
<evidence type="ECO:0000313" key="1">
    <source>
        <dbReference type="EMBL" id="ADP77377.1"/>
    </source>
</evidence>
<gene>
    <name evidence="1" type="ordered locus">Mfer_0578</name>
</gene>
<organism evidence="1 2">
    <name type="scientific">Methanothermus fervidus (strain ATCC 43054 / DSM 2088 / JCM 10308 / V24 S)</name>
    <dbReference type="NCBI Taxonomy" id="523846"/>
    <lineage>
        <taxon>Archaea</taxon>
        <taxon>Methanobacteriati</taxon>
        <taxon>Methanobacteriota</taxon>
        <taxon>Methanomada group</taxon>
        <taxon>Methanobacteria</taxon>
        <taxon>Methanobacteriales</taxon>
        <taxon>Methanothermaceae</taxon>
        <taxon>Methanothermus</taxon>
    </lineage>
</organism>
<protein>
    <recommendedName>
        <fullName evidence="3">TIGR04076 family protein</fullName>
    </recommendedName>
</protein>
<dbReference type="STRING" id="523846.Mfer_0578"/>
<dbReference type="Proteomes" id="UP000002315">
    <property type="component" value="Chromosome"/>
</dbReference>
<accession>E3GYJ5</accession>
<dbReference type="OrthoDB" id="96432at2157"/>